<dbReference type="EMBL" id="JAGGMR010000001">
    <property type="protein sequence ID" value="MBP2192035.1"/>
    <property type="molecule type" value="Genomic_DNA"/>
</dbReference>
<evidence type="ECO:0000313" key="2">
    <source>
        <dbReference type="Proteomes" id="UP001519325"/>
    </source>
</evidence>
<evidence type="ECO:0000313" key="1">
    <source>
        <dbReference type="EMBL" id="MBP2192035.1"/>
    </source>
</evidence>
<organism evidence="1 2">
    <name type="scientific">Nocardia goodfellowii</name>
    <dbReference type="NCBI Taxonomy" id="882446"/>
    <lineage>
        <taxon>Bacteria</taxon>
        <taxon>Bacillati</taxon>
        <taxon>Actinomycetota</taxon>
        <taxon>Actinomycetes</taxon>
        <taxon>Mycobacteriales</taxon>
        <taxon>Nocardiaceae</taxon>
        <taxon>Nocardia</taxon>
    </lineage>
</organism>
<gene>
    <name evidence="1" type="ORF">BJ987_004936</name>
</gene>
<keyword evidence="2" id="KW-1185">Reference proteome</keyword>
<accession>A0ABS4QLL1</accession>
<proteinExistence type="predicted"/>
<dbReference type="RefSeq" id="WP_209894564.1">
    <property type="nucleotide sequence ID" value="NZ_JAGGMR010000001.1"/>
</dbReference>
<comment type="caution">
    <text evidence="1">The sequence shown here is derived from an EMBL/GenBank/DDBJ whole genome shotgun (WGS) entry which is preliminary data.</text>
</comment>
<name>A0ABS4QLL1_9NOCA</name>
<reference evidence="1 2" key="1">
    <citation type="submission" date="2021-03" db="EMBL/GenBank/DDBJ databases">
        <title>Sequencing the genomes of 1000 actinobacteria strains.</title>
        <authorList>
            <person name="Klenk H.-P."/>
        </authorList>
    </citation>
    <scope>NUCLEOTIDE SEQUENCE [LARGE SCALE GENOMIC DNA]</scope>
    <source>
        <strain evidence="1 2">DSM 45516</strain>
    </source>
</reference>
<dbReference type="Proteomes" id="UP001519325">
    <property type="component" value="Unassembled WGS sequence"/>
</dbReference>
<evidence type="ECO:0008006" key="3">
    <source>
        <dbReference type="Google" id="ProtNLM"/>
    </source>
</evidence>
<protein>
    <recommendedName>
        <fullName evidence="3">Roadblock/LAMTOR2 domain-containing protein</fullName>
    </recommendedName>
</protein>
<sequence length="130" mass="13421">MTGIDGCLERIMEIPGARSVTLVDGASGLAIASAGSHELVDQHEDAAVITDVVRGILGCSALAAERGGGDIYEIIVCGTGGFHLLNLIDGDFDGRLLVHVLCAEDTGNLAIARFRLRAVLGEFSGDRGGD</sequence>